<accession>A0A2G8K5X2</accession>
<organism evidence="10 11">
    <name type="scientific">Stichopus japonicus</name>
    <name type="common">Sea cucumber</name>
    <dbReference type="NCBI Taxonomy" id="307972"/>
    <lineage>
        <taxon>Eukaryota</taxon>
        <taxon>Metazoa</taxon>
        <taxon>Echinodermata</taxon>
        <taxon>Eleutherozoa</taxon>
        <taxon>Echinozoa</taxon>
        <taxon>Holothuroidea</taxon>
        <taxon>Aspidochirotacea</taxon>
        <taxon>Aspidochirotida</taxon>
        <taxon>Stichopodidae</taxon>
        <taxon>Apostichopus</taxon>
    </lineage>
</organism>
<name>A0A2G8K5X2_STIJA</name>
<protein>
    <submittedName>
        <fullName evidence="10">Putative N-acetylgalactosaminyltransferase 7</fullName>
    </submittedName>
</protein>
<evidence type="ECO:0000313" key="10">
    <source>
        <dbReference type="EMBL" id="PIK43372.1"/>
    </source>
</evidence>
<dbReference type="InterPro" id="IPR029044">
    <property type="entry name" value="Nucleotide-diphossugar_trans"/>
</dbReference>
<dbReference type="GO" id="GO:0006493">
    <property type="term" value="P:protein O-linked glycosylation"/>
    <property type="evidence" value="ECO:0007669"/>
    <property type="project" value="TreeGrafter"/>
</dbReference>
<evidence type="ECO:0000259" key="9">
    <source>
        <dbReference type="SMART" id="SM00458"/>
    </source>
</evidence>
<dbReference type="GO" id="GO:0004653">
    <property type="term" value="F:polypeptide N-acetylgalactosaminyltransferase activity"/>
    <property type="evidence" value="ECO:0007669"/>
    <property type="project" value="TreeGrafter"/>
</dbReference>
<dbReference type="GO" id="GO:0030246">
    <property type="term" value="F:carbohydrate binding"/>
    <property type="evidence" value="ECO:0007669"/>
    <property type="project" value="UniProtKB-KW"/>
</dbReference>
<dbReference type="Gene3D" id="3.90.550.10">
    <property type="entry name" value="Spore Coat Polysaccharide Biosynthesis Protein SpsA, Chain A"/>
    <property type="match status" value="1"/>
</dbReference>
<sequence>MIWMCGGSLLWVPCSRVGHIYRILGKVPYGGPNGTSTMGLADRNLKRVVEVWMDDYKEYFYRSKPEATFIPTGNIKKQLEFRQSHNCKSFDWFMKEVAPDITIKYPLPAKNKVWGEVRLMDQRRCIDSMGRRDGGQLGVSYCHGAGGNQLFKLTMDGQFRVNEQCAYEKSSELHLRRCDKDEQYHWDYNKETGAIFLTDTNRCIEVNKNILSMAPCDTTKTSQKWDFTYENLFIAKMNQNR</sequence>
<dbReference type="SUPFAM" id="SSF50370">
    <property type="entry name" value="Ricin B-like lectins"/>
    <property type="match status" value="1"/>
</dbReference>
<keyword evidence="3" id="KW-0328">Glycosyltransferase</keyword>
<dbReference type="InterPro" id="IPR000772">
    <property type="entry name" value="Ricin_B_lectin"/>
</dbReference>
<evidence type="ECO:0000256" key="8">
    <source>
        <dbReference type="ARBA" id="ARBA00023211"/>
    </source>
</evidence>
<evidence type="ECO:0000256" key="2">
    <source>
        <dbReference type="ARBA" id="ARBA00004922"/>
    </source>
</evidence>
<dbReference type="AlphaFoldDB" id="A0A2G8K5X2"/>
<evidence type="ECO:0000256" key="6">
    <source>
        <dbReference type="ARBA" id="ARBA00022734"/>
    </source>
</evidence>
<dbReference type="InterPro" id="IPR035992">
    <property type="entry name" value="Ricin_B-like_lectins"/>
</dbReference>
<keyword evidence="11" id="KW-1185">Reference proteome</keyword>
<dbReference type="GO" id="GO:0046872">
    <property type="term" value="F:metal ion binding"/>
    <property type="evidence" value="ECO:0007669"/>
    <property type="project" value="UniProtKB-KW"/>
</dbReference>
<proteinExistence type="predicted"/>
<dbReference type="OrthoDB" id="6159198at2759"/>
<dbReference type="Pfam" id="PF00652">
    <property type="entry name" value="Ricin_B_lectin"/>
    <property type="match status" value="1"/>
</dbReference>
<keyword evidence="6" id="KW-0430">Lectin</keyword>
<comment type="cofactor">
    <cofactor evidence="1">
        <name>Mn(2+)</name>
        <dbReference type="ChEBI" id="CHEBI:29035"/>
    </cofactor>
</comment>
<evidence type="ECO:0000256" key="1">
    <source>
        <dbReference type="ARBA" id="ARBA00001936"/>
    </source>
</evidence>
<evidence type="ECO:0000313" key="11">
    <source>
        <dbReference type="Proteomes" id="UP000230750"/>
    </source>
</evidence>
<dbReference type="GO" id="GO:0005794">
    <property type="term" value="C:Golgi apparatus"/>
    <property type="evidence" value="ECO:0007669"/>
    <property type="project" value="TreeGrafter"/>
</dbReference>
<evidence type="ECO:0000256" key="7">
    <source>
        <dbReference type="ARBA" id="ARBA00023157"/>
    </source>
</evidence>
<dbReference type="CDD" id="cd23437">
    <property type="entry name" value="beta-trefoil_Ricin_GALNT7"/>
    <property type="match status" value="1"/>
</dbReference>
<keyword evidence="8" id="KW-0464">Manganese</keyword>
<reference evidence="10 11" key="1">
    <citation type="journal article" date="2017" name="PLoS Biol.">
        <title>The sea cucumber genome provides insights into morphological evolution and visceral regeneration.</title>
        <authorList>
            <person name="Zhang X."/>
            <person name="Sun L."/>
            <person name="Yuan J."/>
            <person name="Sun Y."/>
            <person name="Gao Y."/>
            <person name="Zhang L."/>
            <person name="Li S."/>
            <person name="Dai H."/>
            <person name="Hamel J.F."/>
            <person name="Liu C."/>
            <person name="Yu Y."/>
            <person name="Liu S."/>
            <person name="Lin W."/>
            <person name="Guo K."/>
            <person name="Jin S."/>
            <person name="Xu P."/>
            <person name="Storey K.B."/>
            <person name="Huan P."/>
            <person name="Zhang T."/>
            <person name="Zhou Y."/>
            <person name="Zhang J."/>
            <person name="Lin C."/>
            <person name="Li X."/>
            <person name="Xing L."/>
            <person name="Huo D."/>
            <person name="Sun M."/>
            <person name="Wang L."/>
            <person name="Mercier A."/>
            <person name="Li F."/>
            <person name="Yang H."/>
            <person name="Xiang J."/>
        </authorList>
    </citation>
    <scope>NUCLEOTIDE SEQUENCE [LARGE SCALE GENOMIC DNA]</scope>
    <source>
        <strain evidence="10">Shaxun</strain>
        <tissue evidence="10">Muscle</tissue>
    </source>
</reference>
<dbReference type="PANTHER" id="PTHR11675">
    <property type="entry name" value="N-ACETYLGALACTOSAMINYLTRANSFERASE"/>
    <property type="match status" value="1"/>
</dbReference>
<keyword evidence="4 10" id="KW-0808">Transferase</keyword>
<dbReference type="SUPFAM" id="SSF53448">
    <property type="entry name" value="Nucleotide-diphospho-sugar transferases"/>
    <property type="match status" value="1"/>
</dbReference>
<feature type="domain" description="Ricin B lectin" evidence="9">
    <location>
        <begin position="114"/>
        <end position="228"/>
    </location>
</feature>
<dbReference type="PANTHER" id="PTHR11675:SF68">
    <property type="entry name" value="N-ACETYLGALACTOSAMINYLTRANSFERASE 7"/>
    <property type="match status" value="1"/>
</dbReference>
<comment type="pathway">
    <text evidence="2">Protein modification; protein glycosylation.</text>
</comment>
<dbReference type="STRING" id="307972.A0A2G8K5X2"/>
<evidence type="ECO:0000256" key="4">
    <source>
        <dbReference type="ARBA" id="ARBA00022679"/>
    </source>
</evidence>
<dbReference type="Proteomes" id="UP000230750">
    <property type="component" value="Unassembled WGS sequence"/>
</dbReference>
<keyword evidence="7" id="KW-1015">Disulfide bond</keyword>
<evidence type="ECO:0000256" key="3">
    <source>
        <dbReference type="ARBA" id="ARBA00022676"/>
    </source>
</evidence>
<dbReference type="SMART" id="SM00458">
    <property type="entry name" value="RICIN"/>
    <property type="match status" value="1"/>
</dbReference>
<evidence type="ECO:0000256" key="5">
    <source>
        <dbReference type="ARBA" id="ARBA00022723"/>
    </source>
</evidence>
<dbReference type="PROSITE" id="PS50231">
    <property type="entry name" value="RICIN_B_LECTIN"/>
    <property type="match status" value="1"/>
</dbReference>
<keyword evidence="5" id="KW-0479">Metal-binding</keyword>
<comment type="caution">
    <text evidence="10">The sequence shown here is derived from an EMBL/GenBank/DDBJ whole genome shotgun (WGS) entry which is preliminary data.</text>
</comment>
<dbReference type="Gene3D" id="2.80.10.50">
    <property type="match status" value="1"/>
</dbReference>
<gene>
    <name evidence="10" type="ORF">BSL78_19781</name>
</gene>
<dbReference type="EMBL" id="MRZV01000855">
    <property type="protein sequence ID" value="PIK43372.1"/>
    <property type="molecule type" value="Genomic_DNA"/>
</dbReference>